<feature type="region of interest" description="Disordered" evidence="2">
    <location>
        <begin position="2684"/>
        <end position="2704"/>
    </location>
</feature>
<feature type="region of interest" description="Disordered" evidence="2">
    <location>
        <begin position="614"/>
        <end position="661"/>
    </location>
</feature>
<accession>A0A3S1B1K2</accession>
<feature type="compositionally biased region" description="Polar residues" evidence="2">
    <location>
        <begin position="2649"/>
        <end position="2658"/>
    </location>
</feature>
<feature type="compositionally biased region" description="Basic residues" evidence="2">
    <location>
        <begin position="3537"/>
        <end position="3546"/>
    </location>
</feature>
<dbReference type="PANTHER" id="PTHR40034">
    <property type="entry name" value="BSL5891 PROTEIN"/>
    <property type="match status" value="1"/>
</dbReference>
<feature type="compositionally biased region" description="Polar residues" evidence="2">
    <location>
        <begin position="2446"/>
        <end position="2461"/>
    </location>
</feature>
<feature type="compositionally biased region" description="Basic residues" evidence="2">
    <location>
        <begin position="3596"/>
        <end position="3606"/>
    </location>
</feature>
<reference evidence="3 4" key="1">
    <citation type="submission" date="2019-01" db="EMBL/GenBank/DDBJ databases">
        <title>A draft genome assembly of the solar-powered sea slug Elysia chlorotica.</title>
        <authorList>
            <person name="Cai H."/>
            <person name="Li Q."/>
            <person name="Fang X."/>
            <person name="Li J."/>
            <person name="Curtis N.E."/>
            <person name="Altenburger A."/>
            <person name="Shibata T."/>
            <person name="Feng M."/>
            <person name="Maeda T."/>
            <person name="Schwartz J.A."/>
            <person name="Shigenobu S."/>
            <person name="Lundholm N."/>
            <person name="Nishiyama T."/>
            <person name="Yang H."/>
            <person name="Hasebe M."/>
            <person name="Li S."/>
            <person name="Pierce S.K."/>
            <person name="Wang J."/>
        </authorList>
    </citation>
    <scope>NUCLEOTIDE SEQUENCE [LARGE SCALE GENOMIC DNA]</scope>
    <source>
        <strain evidence="3">EC2010</strain>
        <tissue evidence="3">Whole organism of an adult</tissue>
    </source>
</reference>
<feature type="region of interest" description="Disordered" evidence="2">
    <location>
        <begin position="158"/>
        <end position="177"/>
    </location>
</feature>
<keyword evidence="4" id="KW-1185">Reference proteome</keyword>
<feature type="compositionally biased region" description="Polar residues" evidence="2">
    <location>
        <begin position="2685"/>
        <end position="2695"/>
    </location>
</feature>
<feature type="region of interest" description="Disordered" evidence="2">
    <location>
        <begin position="2434"/>
        <end position="2461"/>
    </location>
</feature>
<feature type="region of interest" description="Disordered" evidence="2">
    <location>
        <begin position="3225"/>
        <end position="3256"/>
    </location>
</feature>
<feature type="compositionally biased region" description="Basic and acidic residues" evidence="2">
    <location>
        <begin position="1531"/>
        <end position="1541"/>
    </location>
</feature>
<name>A0A3S1B1K2_ELYCH</name>
<dbReference type="EMBL" id="RQTK01000566">
    <property type="protein sequence ID" value="RUS77626.1"/>
    <property type="molecule type" value="Genomic_DNA"/>
</dbReference>
<feature type="region of interest" description="Disordered" evidence="2">
    <location>
        <begin position="2644"/>
        <end position="2664"/>
    </location>
</feature>
<feature type="compositionally biased region" description="Acidic residues" evidence="2">
    <location>
        <begin position="88"/>
        <end position="110"/>
    </location>
</feature>
<feature type="compositionally biased region" description="Basic residues" evidence="2">
    <location>
        <begin position="3070"/>
        <end position="3079"/>
    </location>
</feature>
<feature type="region of interest" description="Disordered" evidence="2">
    <location>
        <begin position="215"/>
        <end position="244"/>
    </location>
</feature>
<feature type="region of interest" description="Disordered" evidence="2">
    <location>
        <begin position="698"/>
        <end position="747"/>
    </location>
</feature>
<evidence type="ECO:0000256" key="1">
    <source>
        <dbReference type="SAM" id="Coils"/>
    </source>
</evidence>
<feature type="region of interest" description="Disordered" evidence="2">
    <location>
        <begin position="52"/>
        <end position="150"/>
    </location>
</feature>
<feature type="region of interest" description="Disordered" evidence="2">
    <location>
        <begin position="1993"/>
        <end position="2020"/>
    </location>
</feature>
<keyword evidence="1" id="KW-0175">Coiled coil</keyword>
<sequence>MGASTLEEISALPTEKIEALEAEEIRSLTAKETGDTATKQFRALATEEIGIPATEEIEAASTEEIRASTLEETGTPAKEETGAPATEETGDPATEEIGDPATEETGDPATEEIGATATEEIGAPGTGEIAAAATGEIEVPPTEEIGGPATEKVRAPIAEESGVSARDNSGTSATEEIKVCPAEKIGVPEAEKIKTAATEEIGDTATKQCRALGKEEIETASTGEIRVPTTEEIADPATKDFGAPATEEIQVLPTEKMAALEAKETGDTATKQFRALAKEKIGTPATEEIQTSAAKEIRNSAREEIGAAATEESNALPTHKIEALEAVEIGALAAEEISGLPTEKIEALKAEEIGGLTAEAIANTATKQVTALAKDKIGTPATEEIQASATEEVINPAREEFGAPATEKIGAPAKEEIIAPALEETGNQATEKIGALAAEEISGLPTEKIEALEAEEIRSLTAEETEDTATKQFRALATEEIGVPETKEIEVSATKEIGVPATKEIEAAATEKIGTSATEEIENTATEEFEAPEIEEIGVPATEEIGDPTTEEIGAAATGKISALPTHTIEALDAGEIGDLTAEAIGNTATKQFRAIATEEIGVPATEDVEAAATEEIEVPTTEEIGTSAAEKVEDPATEETIAPATEKIEDPTREKFGHPATEEIEAAVTRKIEAPAAKEIGAPALEETGTPATDEIEAAVTKEIEAPAAKEIKDPATEESEVPATEEFGGSTLEETGTPATEEVIAPETKEIEAPAAENIGVPATEEIGAPEREEIGAPTTEGIGAPALEETGTPATEEIATAATEGTGVSATEEIEIPTEKEIGAPAKEEIEIPPTEKIGFTATEKIEALAAEEIGVLATEILKAPATEGFGVSTTEEIEIPTEREIGVPGREETGSLTTEKIRAASPEILRAPSTKEIGTPATEEIIAPEKEYIETPAVEEIGAPATEESGAPVIEWMENRAFEENQCKVSKEIPVKTCSHLSTDSNSIKNDEHAEGQICENGNIAIGADVPSCNINGCLESKTKFDAGSSKKMCRSEDKHVGKIKKAKSDIFMTSKLQNKVIKQTHSASKCDTMVCGRTLFNANNEAPNTIFHNDANVLTFHKREEPLGLTDTQIRSENTVMLAAGSENKSESMGQEFAQTHPAEFASRNDFGEKRPIACSDEPIVPPNKEKMTQENDLMIYNKQSLSTTLEDQLARKVLPQLVLREPTDFDIHKFMDDSPKDQINSSLSDGESSANISYVAFIKGTVNKPDHVAYGDSNKELTEKSNEIDTSEFIIAEDKTTRSGFGAINTRKSISGDGIGENIISQTYQPNEESINPSFKETAPCSNTSNTENSKSPPNNTDTTLSKGNLHVLYNNNVKATDNRATPADSDIYAEDEGFSKCTTDFRDAEHEIQMINAEDNIMNDQNLSPEVKSDLPSDRSTAGILGAGDVLCDMRVPLESSRDLGCQEQIMHIENIEQEKRTNGYAESEIPIRACISKPKRRAPPMVCDDTIQDVLPLNVHSSDCCERICSSVASQGKDILTKDSDAIPAKDRQTPLPERAAADVAESGIEEDGDNDTMSPSSSLDVDIPCSEPCSEITENMKTVSEATENDTAMNVHCVSNEDESEISDSFTTKQGIELKIAPLLQNGHSIENQRQHGSTSFTRNPMDGQGLNTDTKTTPIFPSVKGSANDSLSIEVKDLDRKSKNVPFFAMVNIQAPLPSQNADIVELKTEQSAAQNANDPDENQPSSIHTSSAVDKIVSKFDSFTSSLASINSVESKKSALKTSQKTVSDCTQRPKQRVTFHIKETNAEGILQLDDQTDAESSLLQCHDMQQTSCNTREMFETTDETHLVAKRGVGPEDTAIASQAVEPNLKDSANEEAQDDDSMNPHHIDGNGLMKLADELSLEIDMMDFGNLSNGSEPDKPALVIDGKLRAENEETITDGVCRSTLSDVDEASLHIISSVESLPRDEDAQAALCEAGADLQPTEQDGEACTQDSLLNLSKREDNQASVSSDRAVNLEGPGMRDVEEPGMRDDADVIAPVVMRPIFQSDGGDNILVQCQENEPTDFSDQEEEIKDNVCLSKHEKGLLDAKTTKDTDSDNTKDIESATDQCLATFMWGRTANELKTYVEEFKSLSSVHSSQGFPGENLNFDSYKSISTASHHESNTPMSSKDCFVSTEDQSELIKMDKEANDLKEVSNRERDTNEESLIELSSTSTWVNSKDTAGEAVESGTESVLSQVNDKVINKKATSPQKHTIDNSVIEIWVVQGGSRDNSNTASMPSQVILMEDSFQSSQASIMVSSSRENTSRLDLSTSLSQISQFDLSKLDKSIFSGPPVDAKETSGALQRDSNKFLDNNESITEVFDADGLLAGGERECVYSCTKASRYKDLRSSFEKTNLILVPSDFHGARVTFDLPSASEKSHCRSRSLPRRRYSSRAMARSMHRSISVSPERFKQPETTPQFTRHVTSSPKCSIDIDGSPVRVILEENIGKTETSIGISSFRSNKSNAGNLSLNKSLANNETYSLSEKSGNDTDLFSTQQQSVETNPSSENIDFGIKSTRSISSSSQAECDDQKTMATNIESFHSLSGEYAESSTPLDVQNEGLDNHLKVRNDVSCKSNITNLGAIQNVSLNRKHESKKVIETDSEAFDLCVSGPHRSPSPSSANTPGHQAVSIPRDDDTAWFAYREQFGEFFSPSKNPGCTTEPPTDASDFKYSNSVRSSAADRLRIKNSGKTSVSAAAMNMPASKTNDVSVEDISVTRSQSFPKVNKPICIPSSSEINLSLPRVNNEAWFVYRKHYEKFFQSSSVNNICINQRHNSEYGDTTVCSEVFSTKATSRLDLHSPITCTESISLDIANEMQETATNNLENETALPNSRSSVQNLLRENREADLEFETCQTELEMYHNSKPVGSHVTEEKGMIALGDANSSPPHSHVFKAIPNQMSPEVKISPSNQINEERKDKPIDTLIPIPTSRDNDVNWFRYRKKWSNLFSEDTGNDTQSTYKPYVINNTRFRRAMMKEDFDEPSRKTRAADTSLRNMHTSENHLNPTTNSNDIVKECIADVSATGDSAVCAKEDSSKRSTGKSKKRKVPTVMPSRETVVGVVLQDGFHVHPAQGGSDVCGPAGVISSEVRPPMSPANRPRERSLPRVRHTKRSIDSNRGLPAHETTNDSQPSSPDLSMCRSGGLTLPQLGQRITLLPDIQPELTRASSNAATPLASGSCVSQSSSLFLECSQTQVLQGETTRSPNAKRPKRVKRDPLQPSQRGHVDQKLLPELLALHKTHVKPSEFPASDEAGEGDLLDEAVGGFEEASLIDNDNLLFIKGVSIGEQQDSSVKILSQFNRQMCTPGIDNSNRIGGGDDAGALRETIESLMQPPPEMANAVPPTDIQVMAVQHKFKDASSFLRNTIPRRQEHSKKKLELPGGTPKIRRVPTQTWDVTFTPITSFTEVNNTETHPGTPPLEHAAEPENTFAQLMLEEEKKEKERQKRKLREKMLEQQLCVQRLVSTVAVNRRNSCKNSEDTTSKNSFSKDQTEETSTETKAGGDKGKKLSLKNKLRGSAKSQDQGLLKRRPDMESRRMSSRTLAPVARPAGSLTSPGRIASVSPVTKLKKKDRPKVPPRRVLAEGHYHHDSNVISVVVKPVNIKMDREQLNLKVQVHRKPPEPEAPVPHPPAQKKPSEERTSFRKLRFRRPSPDHLPVLARNIIDVRAVNPPFNTTMSPEAHRRFQATYRHHKIL</sequence>
<feature type="compositionally biased region" description="Basic and acidic residues" evidence="2">
    <location>
        <begin position="701"/>
        <end position="717"/>
    </location>
</feature>
<dbReference type="InterPro" id="IPR021741">
    <property type="entry name" value="DUF3311"/>
</dbReference>
<organism evidence="3 4">
    <name type="scientific">Elysia chlorotica</name>
    <name type="common">Eastern emerald elysia</name>
    <name type="synonym">Sea slug</name>
    <dbReference type="NCBI Taxonomy" id="188477"/>
    <lineage>
        <taxon>Eukaryota</taxon>
        <taxon>Metazoa</taxon>
        <taxon>Spiralia</taxon>
        <taxon>Lophotrochozoa</taxon>
        <taxon>Mollusca</taxon>
        <taxon>Gastropoda</taxon>
        <taxon>Heterobranchia</taxon>
        <taxon>Euthyneura</taxon>
        <taxon>Panpulmonata</taxon>
        <taxon>Sacoglossa</taxon>
        <taxon>Placobranchoidea</taxon>
        <taxon>Plakobranchidae</taxon>
        <taxon>Elysia</taxon>
    </lineage>
</organism>
<feature type="region of interest" description="Disordered" evidence="2">
    <location>
        <begin position="1720"/>
        <end position="1739"/>
    </location>
</feature>
<gene>
    <name evidence="3" type="ORF">EGW08_014626</name>
</gene>
<feature type="region of interest" description="Disordered" evidence="2">
    <location>
        <begin position="1854"/>
        <end position="1879"/>
    </location>
</feature>
<feature type="region of interest" description="Disordered" evidence="2">
    <location>
        <begin position="1315"/>
        <end position="1353"/>
    </location>
</feature>
<proteinExistence type="predicted"/>
<feature type="region of interest" description="Disordered" evidence="2">
    <location>
        <begin position="509"/>
        <end position="546"/>
    </location>
</feature>
<evidence type="ECO:0000256" key="2">
    <source>
        <dbReference type="SAM" id="MobiDB-lite"/>
    </source>
</evidence>
<feature type="compositionally biased region" description="Polar residues" evidence="2">
    <location>
        <begin position="3225"/>
        <end position="3235"/>
    </location>
</feature>
<dbReference type="Proteomes" id="UP000271974">
    <property type="component" value="Unassembled WGS sequence"/>
</dbReference>
<evidence type="ECO:0000313" key="4">
    <source>
        <dbReference type="Proteomes" id="UP000271974"/>
    </source>
</evidence>
<feature type="region of interest" description="Disordered" evidence="2">
    <location>
        <begin position="3502"/>
        <end position="3606"/>
    </location>
</feature>
<evidence type="ECO:0000313" key="3">
    <source>
        <dbReference type="EMBL" id="RUS77626.1"/>
    </source>
</evidence>
<comment type="caution">
    <text evidence="3">The sequence shown here is derived from an EMBL/GenBank/DDBJ whole genome shotgun (WGS) entry which is preliminary data.</text>
</comment>
<feature type="region of interest" description="Disordered" evidence="2">
    <location>
        <begin position="3647"/>
        <end position="3680"/>
    </location>
</feature>
<feature type="region of interest" description="Disordered" evidence="2">
    <location>
        <begin position="3057"/>
        <end position="3083"/>
    </location>
</feature>
<dbReference type="PANTHER" id="PTHR40034:SF1">
    <property type="entry name" value="BSL5891 PROTEIN"/>
    <property type="match status" value="1"/>
</dbReference>
<feature type="coiled-coil region" evidence="1">
    <location>
        <begin position="3457"/>
        <end position="3484"/>
    </location>
</feature>
<protein>
    <submittedName>
        <fullName evidence="3">Uncharacterized protein</fullName>
    </submittedName>
</protein>
<feature type="region of interest" description="Disordered" evidence="2">
    <location>
        <begin position="3103"/>
        <end position="3175"/>
    </location>
</feature>
<feature type="compositionally biased region" description="Acidic residues" evidence="2">
    <location>
        <begin position="519"/>
        <end position="536"/>
    </location>
</feature>
<feature type="region of interest" description="Disordered" evidence="2">
    <location>
        <begin position="1531"/>
        <end position="1574"/>
    </location>
</feature>
<feature type="compositionally biased region" description="Basic and acidic residues" evidence="2">
    <location>
        <begin position="647"/>
        <end position="661"/>
    </location>
</feature>
<dbReference type="OrthoDB" id="6162680at2759"/>
<feature type="compositionally biased region" description="Low complexity" evidence="2">
    <location>
        <begin position="111"/>
        <end position="138"/>
    </location>
</feature>
<feature type="compositionally biased region" description="Pro residues" evidence="2">
    <location>
        <begin position="3652"/>
        <end position="3662"/>
    </location>
</feature>